<organism evidence="1 2">
    <name type="scientific">Marinomonas arctica</name>
    <dbReference type="NCBI Taxonomy" id="383750"/>
    <lineage>
        <taxon>Bacteria</taxon>
        <taxon>Pseudomonadati</taxon>
        <taxon>Pseudomonadota</taxon>
        <taxon>Gammaproteobacteria</taxon>
        <taxon>Oceanospirillales</taxon>
        <taxon>Oceanospirillaceae</taxon>
        <taxon>Marinomonas</taxon>
    </lineage>
</organism>
<dbReference type="OrthoDB" id="6897037at2"/>
<proteinExistence type="predicted"/>
<dbReference type="EMBL" id="CP061081">
    <property type="protein sequence ID" value="QNT04499.1"/>
    <property type="molecule type" value="Genomic_DNA"/>
</dbReference>
<evidence type="ECO:0000313" key="2">
    <source>
        <dbReference type="Proteomes" id="UP000516370"/>
    </source>
</evidence>
<gene>
    <name evidence="1" type="ORF">IBG28_12280</name>
</gene>
<dbReference type="Proteomes" id="UP000516370">
    <property type="component" value="Chromosome"/>
</dbReference>
<evidence type="ECO:0000313" key="1">
    <source>
        <dbReference type="EMBL" id="QNT04499.1"/>
    </source>
</evidence>
<name>A0A7H1J1Y3_9GAMM</name>
<dbReference type="RefSeq" id="WP_111607200.1">
    <property type="nucleotide sequence ID" value="NZ_BMLJ01000011.1"/>
</dbReference>
<protein>
    <recommendedName>
        <fullName evidence="3">GIY-YIG nuclease family protein</fullName>
    </recommendedName>
</protein>
<accession>A0A7H1J1Y3</accession>
<sequence>MQDFILKSFAGQWFEWERINQCFWPGAGGRSEKVDPELGPVRLCSGIYVIAWGDSLGEPTPTDGNVQYIGMTDNFKNRMSQFASSAGIHYDGRYDGHSAAWRWPEAKIEKMKVAFFPLYQDLAPHLKSGFLYWQEALAIDAYFKEHGKVPPLNAGGGEITLD</sequence>
<dbReference type="KEGG" id="mard:IBG28_12280"/>
<keyword evidence="2" id="KW-1185">Reference proteome</keyword>
<evidence type="ECO:0008006" key="3">
    <source>
        <dbReference type="Google" id="ProtNLM"/>
    </source>
</evidence>
<dbReference type="AlphaFoldDB" id="A0A7H1J1Y3"/>
<reference evidence="1 2" key="1">
    <citation type="submission" date="2020-09" db="EMBL/GenBank/DDBJ databases">
        <title>Complete genome sequence of an Arctic sea ice bacterium Marinomonas arctica BSI20414.</title>
        <authorList>
            <person name="Liao L."/>
            <person name="Chen B."/>
        </authorList>
    </citation>
    <scope>NUCLEOTIDE SEQUENCE [LARGE SCALE GENOMIC DNA]</scope>
    <source>
        <strain evidence="1 2">BSI20414</strain>
    </source>
</reference>